<keyword evidence="7" id="KW-0547">Nucleotide-binding</keyword>
<dbReference type="PROSITE" id="PS50110">
    <property type="entry name" value="RESPONSE_REGULATORY"/>
    <property type="match status" value="1"/>
</dbReference>
<sequence>MKETSSLLDYIKHGAFFKTVVEDGSDIVFIVDYDGNILYNNHSVYELLGYPDGHLNGKCFFDFIDDETVEEFKTAFKKSIKKPYNESVEFRFLCADNTYKFFEFNSINLSHKEGLKGLILDCRDISQRKRDAAELLRAQKTKEQFLANMSHEIRTPINGIAGMVNLLSEATSEEDRQRYLNAIRNSTENLKVIISDILDLSVIESGKLKLEKIGFNIRYQLSAVVENFLMEARSKGIELSYSIDESANGVYIGDPVRLNQIMINLVGNSLKFTNKGFIKIHATCESIKDQIHNIKFTVSDSGVGIPEEKLPLIFDSFTQADETVTRRYGGTGLGLSIVKQLIEIQDGEISVKSKVDSGTTFYLNIPYTEGELRDLVHPGKVVNHSPAESLDGLRVLLVEDNDINRLYALNMLKKWDCVVESAENGYIAVEKLKSASYDIVLMDVQMPIMDGYEATRHIRKDGLTNIPIIALTANAIKGDNEKCLQAGMNDYLPKPFQPEDLYKTLVKFAPSRKSRKKKVSSKSTDKIQSQESLTNLDHLREVSSNDASFIQDMIETFLKNTPEQVSLLRDARAKEDWAVAAKVVHKMKPSVTFMGISVLKDSIRKILDYEKYPDELPALTEEVIKKMTAACEELNSHSSIPG</sequence>
<dbReference type="CDD" id="cd16922">
    <property type="entry name" value="HATPase_EvgS-ArcB-TorS-like"/>
    <property type="match status" value="1"/>
</dbReference>
<dbReference type="NCBIfam" id="TIGR00229">
    <property type="entry name" value="sensory_box"/>
    <property type="match status" value="1"/>
</dbReference>
<keyword evidence="6" id="KW-0812">Transmembrane</keyword>
<comment type="caution">
    <text evidence="18">The sequence shown here is derived from an EMBL/GenBank/DDBJ whole genome shotgun (WGS) entry which is preliminary data.</text>
</comment>
<dbReference type="Gene3D" id="3.30.450.20">
    <property type="entry name" value="PAS domain"/>
    <property type="match status" value="1"/>
</dbReference>
<dbReference type="InterPro" id="IPR001789">
    <property type="entry name" value="Sig_transdc_resp-reg_receiver"/>
</dbReference>
<dbReference type="InterPro" id="IPR005467">
    <property type="entry name" value="His_kinase_dom"/>
</dbReference>
<dbReference type="InterPro" id="IPR035965">
    <property type="entry name" value="PAS-like_dom_sf"/>
</dbReference>
<dbReference type="RefSeq" id="WP_225696455.1">
    <property type="nucleotide sequence ID" value="NZ_JAIXNE010000001.1"/>
</dbReference>
<dbReference type="Pfam" id="PF00072">
    <property type="entry name" value="Response_reg"/>
    <property type="match status" value="1"/>
</dbReference>
<dbReference type="CDD" id="cd00130">
    <property type="entry name" value="PAS"/>
    <property type="match status" value="1"/>
</dbReference>
<dbReference type="Gene3D" id="3.40.50.2300">
    <property type="match status" value="1"/>
</dbReference>
<dbReference type="SMART" id="SM00387">
    <property type="entry name" value="HATPase_c"/>
    <property type="match status" value="1"/>
</dbReference>
<dbReference type="Gene3D" id="1.10.287.130">
    <property type="match status" value="1"/>
</dbReference>
<dbReference type="InterPro" id="IPR011006">
    <property type="entry name" value="CheY-like_superfamily"/>
</dbReference>
<dbReference type="SUPFAM" id="SSF47226">
    <property type="entry name" value="Histidine-containing phosphotransfer domain, HPT domain"/>
    <property type="match status" value="1"/>
</dbReference>
<feature type="domain" description="PAS" evidence="16">
    <location>
        <begin position="13"/>
        <end position="83"/>
    </location>
</feature>
<dbReference type="InterPro" id="IPR036890">
    <property type="entry name" value="HATPase_C_sf"/>
</dbReference>
<dbReference type="SUPFAM" id="SSF52172">
    <property type="entry name" value="CheY-like"/>
    <property type="match status" value="1"/>
</dbReference>
<dbReference type="PROSITE" id="PS50112">
    <property type="entry name" value="PAS"/>
    <property type="match status" value="1"/>
</dbReference>
<comment type="subcellular location">
    <subcellularLocation>
        <location evidence="2">Cell membrane</location>
        <topology evidence="2">Multi-pass membrane protein</topology>
    </subcellularLocation>
</comment>
<feature type="domain" description="HPt" evidence="17">
    <location>
        <begin position="546"/>
        <end position="637"/>
    </location>
</feature>
<dbReference type="PANTHER" id="PTHR45339:SF1">
    <property type="entry name" value="HYBRID SIGNAL TRANSDUCTION HISTIDINE KINASE J"/>
    <property type="match status" value="1"/>
</dbReference>
<reference evidence="18" key="1">
    <citation type="submission" date="2021-09" db="EMBL/GenBank/DDBJ databases">
        <title>Fulvivirga sp. isolated from coastal sediment.</title>
        <authorList>
            <person name="Yu H."/>
        </authorList>
    </citation>
    <scope>NUCLEOTIDE SEQUENCE</scope>
    <source>
        <strain evidence="18">1062</strain>
    </source>
</reference>
<dbReference type="PANTHER" id="PTHR45339">
    <property type="entry name" value="HYBRID SIGNAL TRANSDUCTION HISTIDINE KINASE J"/>
    <property type="match status" value="1"/>
</dbReference>
<keyword evidence="5 13" id="KW-0597">Phosphoprotein</keyword>
<evidence type="ECO:0000259" key="14">
    <source>
        <dbReference type="PROSITE" id="PS50109"/>
    </source>
</evidence>
<dbReference type="AlphaFoldDB" id="A0A9X1KY87"/>
<dbReference type="CDD" id="cd00082">
    <property type="entry name" value="HisKA"/>
    <property type="match status" value="1"/>
</dbReference>
<dbReference type="EMBL" id="JAIXNE010000001">
    <property type="protein sequence ID" value="MCA6073336.1"/>
    <property type="molecule type" value="Genomic_DNA"/>
</dbReference>
<dbReference type="GO" id="GO:0005886">
    <property type="term" value="C:plasma membrane"/>
    <property type="evidence" value="ECO:0007669"/>
    <property type="project" value="UniProtKB-SubCell"/>
</dbReference>
<dbReference type="Proteomes" id="UP001139409">
    <property type="component" value="Unassembled WGS sequence"/>
</dbReference>
<evidence type="ECO:0000256" key="5">
    <source>
        <dbReference type="ARBA" id="ARBA00022553"/>
    </source>
</evidence>
<dbReference type="PROSITE" id="PS50109">
    <property type="entry name" value="HIS_KIN"/>
    <property type="match status" value="1"/>
</dbReference>
<evidence type="ECO:0000256" key="7">
    <source>
        <dbReference type="ARBA" id="ARBA00022741"/>
    </source>
</evidence>
<evidence type="ECO:0000256" key="12">
    <source>
        <dbReference type="PROSITE-ProRule" id="PRU00110"/>
    </source>
</evidence>
<evidence type="ECO:0000256" key="6">
    <source>
        <dbReference type="ARBA" id="ARBA00022692"/>
    </source>
</evidence>
<evidence type="ECO:0000256" key="3">
    <source>
        <dbReference type="ARBA" id="ARBA00012438"/>
    </source>
</evidence>
<dbReference type="Gene3D" id="1.20.120.160">
    <property type="entry name" value="HPT domain"/>
    <property type="match status" value="1"/>
</dbReference>
<dbReference type="InterPro" id="IPR003594">
    <property type="entry name" value="HATPase_dom"/>
</dbReference>
<feature type="domain" description="Response regulatory" evidence="15">
    <location>
        <begin position="394"/>
        <end position="509"/>
    </location>
</feature>
<keyword evidence="19" id="KW-1185">Reference proteome</keyword>
<protein>
    <recommendedName>
        <fullName evidence="3">histidine kinase</fullName>
        <ecNumber evidence="3">2.7.13.3</ecNumber>
    </recommendedName>
</protein>
<evidence type="ECO:0000259" key="16">
    <source>
        <dbReference type="PROSITE" id="PS50112"/>
    </source>
</evidence>
<evidence type="ECO:0000256" key="10">
    <source>
        <dbReference type="ARBA" id="ARBA00023012"/>
    </source>
</evidence>
<evidence type="ECO:0000256" key="13">
    <source>
        <dbReference type="PROSITE-ProRule" id="PRU00169"/>
    </source>
</evidence>
<dbReference type="SMART" id="SM00388">
    <property type="entry name" value="HisKA"/>
    <property type="match status" value="1"/>
</dbReference>
<accession>A0A9X1KY87</accession>
<evidence type="ECO:0000256" key="9">
    <source>
        <dbReference type="ARBA" id="ARBA00022989"/>
    </source>
</evidence>
<dbReference type="Pfam" id="PF00512">
    <property type="entry name" value="HisKA"/>
    <property type="match status" value="1"/>
</dbReference>
<dbReference type="InterPro" id="IPR036641">
    <property type="entry name" value="HPT_dom_sf"/>
</dbReference>
<dbReference type="SMART" id="SM00448">
    <property type="entry name" value="REC"/>
    <property type="match status" value="1"/>
</dbReference>
<dbReference type="EC" id="2.7.13.3" evidence="3"/>
<dbReference type="PRINTS" id="PR00344">
    <property type="entry name" value="BCTRLSENSOR"/>
</dbReference>
<dbReference type="SUPFAM" id="SSF55785">
    <property type="entry name" value="PYP-like sensor domain (PAS domain)"/>
    <property type="match status" value="1"/>
</dbReference>
<dbReference type="SUPFAM" id="SSF55874">
    <property type="entry name" value="ATPase domain of HSP90 chaperone/DNA topoisomerase II/histidine kinase"/>
    <property type="match status" value="1"/>
</dbReference>
<feature type="modified residue" description="Phosphohistidine" evidence="12">
    <location>
        <position position="585"/>
    </location>
</feature>
<dbReference type="Gene3D" id="3.30.565.10">
    <property type="entry name" value="Histidine kinase-like ATPase, C-terminal domain"/>
    <property type="match status" value="1"/>
</dbReference>
<dbReference type="InterPro" id="IPR000014">
    <property type="entry name" value="PAS"/>
</dbReference>
<evidence type="ECO:0000259" key="17">
    <source>
        <dbReference type="PROSITE" id="PS50894"/>
    </source>
</evidence>
<evidence type="ECO:0000256" key="4">
    <source>
        <dbReference type="ARBA" id="ARBA00022475"/>
    </source>
</evidence>
<keyword evidence="11" id="KW-0472">Membrane</keyword>
<evidence type="ECO:0000256" key="8">
    <source>
        <dbReference type="ARBA" id="ARBA00022840"/>
    </source>
</evidence>
<dbReference type="InterPro" id="IPR003661">
    <property type="entry name" value="HisK_dim/P_dom"/>
</dbReference>
<keyword evidence="10" id="KW-0902">Two-component regulatory system</keyword>
<evidence type="ECO:0000256" key="1">
    <source>
        <dbReference type="ARBA" id="ARBA00000085"/>
    </source>
</evidence>
<dbReference type="FunFam" id="3.30.565.10:FF:000010">
    <property type="entry name" value="Sensor histidine kinase RcsC"/>
    <property type="match status" value="1"/>
</dbReference>
<dbReference type="SUPFAM" id="SSF47384">
    <property type="entry name" value="Homodimeric domain of signal transducing histidine kinase"/>
    <property type="match status" value="1"/>
</dbReference>
<feature type="domain" description="Histidine kinase" evidence="14">
    <location>
        <begin position="148"/>
        <end position="369"/>
    </location>
</feature>
<evidence type="ECO:0000259" key="15">
    <source>
        <dbReference type="PROSITE" id="PS50110"/>
    </source>
</evidence>
<dbReference type="InterPro" id="IPR036097">
    <property type="entry name" value="HisK_dim/P_sf"/>
</dbReference>
<dbReference type="Pfam" id="PF02518">
    <property type="entry name" value="HATPase_c"/>
    <property type="match status" value="1"/>
</dbReference>
<name>A0A9X1KY87_9BACT</name>
<evidence type="ECO:0000313" key="19">
    <source>
        <dbReference type="Proteomes" id="UP001139409"/>
    </source>
</evidence>
<evidence type="ECO:0000256" key="11">
    <source>
        <dbReference type="ARBA" id="ARBA00023136"/>
    </source>
</evidence>
<evidence type="ECO:0000256" key="2">
    <source>
        <dbReference type="ARBA" id="ARBA00004651"/>
    </source>
</evidence>
<dbReference type="GO" id="GO:0000155">
    <property type="term" value="F:phosphorelay sensor kinase activity"/>
    <property type="evidence" value="ECO:0007669"/>
    <property type="project" value="InterPro"/>
</dbReference>
<dbReference type="InterPro" id="IPR008207">
    <property type="entry name" value="Sig_transdc_His_kin_Hpt_dom"/>
</dbReference>
<keyword evidence="8" id="KW-0067">ATP-binding</keyword>
<proteinExistence type="predicted"/>
<dbReference type="InterPro" id="IPR004358">
    <property type="entry name" value="Sig_transdc_His_kin-like_C"/>
</dbReference>
<dbReference type="SMART" id="SM00091">
    <property type="entry name" value="PAS"/>
    <property type="match status" value="1"/>
</dbReference>
<keyword evidence="4" id="KW-1003">Cell membrane</keyword>
<feature type="modified residue" description="4-aspartylphosphate" evidence="13">
    <location>
        <position position="443"/>
    </location>
</feature>
<comment type="catalytic activity">
    <reaction evidence="1">
        <text>ATP + protein L-histidine = ADP + protein N-phospho-L-histidine.</text>
        <dbReference type="EC" id="2.7.13.3"/>
    </reaction>
</comment>
<evidence type="ECO:0000313" key="18">
    <source>
        <dbReference type="EMBL" id="MCA6073336.1"/>
    </source>
</evidence>
<dbReference type="Pfam" id="PF13426">
    <property type="entry name" value="PAS_9"/>
    <property type="match status" value="1"/>
</dbReference>
<dbReference type="GO" id="GO:0005524">
    <property type="term" value="F:ATP binding"/>
    <property type="evidence" value="ECO:0007669"/>
    <property type="project" value="UniProtKB-KW"/>
</dbReference>
<organism evidence="18 19">
    <name type="scientific">Fulvivirga sedimenti</name>
    <dbReference type="NCBI Taxonomy" id="2879465"/>
    <lineage>
        <taxon>Bacteria</taxon>
        <taxon>Pseudomonadati</taxon>
        <taxon>Bacteroidota</taxon>
        <taxon>Cytophagia</taxon>
        <taxon>Cytophagales</taxon>
        <taxon>Fulvivirgaceae</taxon>
        <taxon>Fulvivirga</taxon>
    </lineage>
</organism>
<keyword evidence="9" id="KW-1133">Transmembrane helix</keyword>
<dbReference type="PROSITE" id="PS50894">
    <property type="entry name" value="HPT"/>
    <property type="match status" value="1"/>
</dbReference>
<gene>
    <name evidence="18" type="ORF">LDX50_00560</name>
</gene>
<dbReference type="CDD" id="cd17546">
    <property type="entry name" value="REC_hyHK_CKI1_RcsC-like"/>
    <property type="match status" value="1"/>
</dbReference>